<dbReference type="InterPro" id="IPR002575">
    <property type="entry name" value="Aminoglycoside_PTrfase"/>
</dbReference>
<dbReference type="Proteomes" id="UP001596083">
    <property type="component" value="Unassembled WGS sequence"/>
</dbReference>
<dbReference type="SUPFAM" id="SSF56112">
    <property type="entry name" value="Protein kinase-like (PK-like)"/>
    <property type="match status" value="1"/>
</dbReference>
<name>A0ABW0Z7I5_9ACTN</name>
<proteinExistence type="predicted"/>
<protein>
    <submittedName>
        <fullName evidence="2">Phosphotransferase</fullName>
    </submittedName>
</protein>
<feature type="domain" description="Aminoglycoside phosphotransferase" evidence="1">
    <location>
        <begin position="33"/>
        <end position="199"/>
    </location>
</feature>
<evidence type="ECO:0000313" key="3">
    <source>
        <dbReference type="Proteomes" id="UP001596083"/>
    </source>
</evidence>
<dbReference type="EMBL" id="JBHSPB010000035">
    <property type="protein sequence ID" value="MFC5724791.1"/>
    <property type="molecule type" value="Genomic_DNA"/>
</dbReference>
<evidence type="ECO:0000259" key="1">
    <source>
        <dbReference type="Pfam" id="PF01636"/>
    </source>
</evidence>
<accession>A0ABW0Z7I5</accession>
<dbReference type="RefSeq" id="WP_390321286.1">
    <property type="nucleotide sequence ID" value="NZ_JBHSPB010000035.1"/>
</dbReference>
<gene>
    <name evidence="2" type="ORF">ACFP1Z_32050</name>
</gene>
<dbReference type="InterPro" id="IPR011009">
    <property type="entry name" value="Kinase-like_dom_sf"/>
</dbReference>
<reference evidence="3" key="1">
    <citation type="journal article" date="2019" name="Int. J. Syst. Evol. Microbiol.">
        <title>The Global Catalogue of Microorganisms (GCM) 10K type strain sequencing project: providing services to taxonomists for standard genome sequencing and annotation.</title>
        <authorList>
            <consortium name="The Broad Institute Genomics Platform"/>
            <consortium name="The Broad Institute Genome Sequencing Center for Infectious Disease"/>
            <person name="Wu L."/>
            <person name="Ma J."/>
        </authorList>
    </citation>
    <scope>NUCLEOTIDE SEQUENCE [LARGE SCALE GENOMIC DNA]</scope>
    <source>
        <strain evidence="3">CGMCC 4.7304</strain>
    </source>
</reference>
<evidence type="ECO:0000313" key="2">
    <source>
        <dbReference type="EMBL" id="MFC5724791.1"/>
    </source>
</evidence>
<dbReference type="Pfam" id="PF01636">
    <property type="entry name" value="APH"/>
    <property type="match status" value="1"/>
</dbReference>
<organism evidence="2 3">
    <name type="scientific">Streptomyces gamaensis</name>
    <dbReference type="NCBI Taxonomy" id="1763542"/>
    <lineage>
        <taxon>Bacteria</taxon>
        <taxon>Bacillati</taxon>
        <taxon>Actinomycetota</taxon>
        <taxon>Actinomycetes</taxon>
        <taxon>Kitasatosporales</taxon>
        <taxon>Streptomycetaceae</taxon>
        <taxon>Streptomyces</taxon>
    </lineage>
</organism>
<comment type="caution">
    <text evidence="2">The sequence shown here is derived from an EMBL/GenBank/DDBJ whole genome shotgun (WGS) entry which is preliminary data.</text>
</comment>
<keyword evidence="3" id="KW-1185">Reference proteome</keyword>
<sequence>MSDWEFVKNRTAAQGAVWRSADGLLYKRTGGVELREEADFQRLVAGLGYPVPEIVESGPEDSNYYVVERSLGTVSLHEEALADAQQDGQVSHQVITTAATVSSRLLQAQARHPVPASPWFEKAAFAENVFEENPDFDTPRVHDTVKQALDRLAQLPLVRGHLDYGLPNLLDAGVIDWQHHGPIPLGYDVYPALDIVAFKGGGKGYTISAEQRSAYTAALDETTASLIGQRVSEHLGDFLLVKCFFFLALMRPTDTARHDKHVKWQYRRTIFTMGLDQYESSNTIDTGTFPTLERFAAEHG</sequence>